<dbReference type="Proteomes" id="UP000061660">
    <property type="component" value="Chromosome"/>
</dbReference>
<proteinExistence type="predicted"/>
<name>A0A0U2VRU4_9BACL</name>
<accession>A0A0U2VRU4</accession>
<organism evidence="1 2">
    <name type="scientific">Paenibacillus naphthalenovorans</name>
    <dbReference type="NCBI Taxonomy" id="162209"/>
    <lineage>
        <taxon>Bacteria</taxon>
        <taxon>Bacillati</taxon>
        <taxon>Bacillota</taxon>
        <taxon>Bacilli</taxon>
        <taxon>Bacillales</taxon>
        <taxon>Paenibacillaceae</taxon>
        <taxon>Paenibacillus</taxon>
    </lineage>
</organism>
<dbReference type="EMBL" id="CP013652">
    <property type="protein sequence ID" value="ALS22215.1"/>
    <property type="molecule type" value="Genomic_DNA"/>
</dbReference>
<sequence>MLKDLDIEEIQVFFRDLLSKDTGKFQLAQIYGMAKAWQEQREREELIEKQIERRTRRIIKTIIISDDLAIVEAEVTINNSKEISYYPVVNGKFHSESRMTFDEALLLGFCRKYNNERFDLAIYNMLRMDLKQRENFNKN</sequence>
<dbReference type="RefSeq" id="WP_062408531.1">
    <property type="nucleotide sequence ID" value="NZ_CP013652.1"/>
</dbReference>
<keyword evidence="2" id="KW-1185">Reference proteome</keyword>
<evidence type="ECO:0000313" key="1">
    <source>
        <dbReference type="EMBL" id="ALS22215.1"/>
    </source>
</evidence>
<gene>
    <name evidence="1" type="ORF">IJ22_18410</name>
</gene>
<dbReference type="KEGG" id="pnp:IJ22_18410"/>
<dbReference type="STRING" id="162209.IJ22_18410"/>
<reference evidence="2" key="1">
    <citation type="submission" date="2015-12" db="EMBL/GenBank/DDBJ databases">
        <title>Complete genome sequences of two moderately thermophilic Paenibacillus species.</title>
        <authorList>
            <person name="Butler R.III."/>
            <person name="Wang J."/>
            <person name="Stark B.C."/>
            <person name="Pombert J.-F."/>
        </authorList>
    </citation>
    <scope>NUCLEOTIDE SEQUENCE [LARGE SCALE GENOMIC DNA]</scope>
    <source>
        <strain evidence="2">32O-Y</strain>
    </source>
</reference>
<dbReference type="OrthoDB" id="2662754at2"/>
<dbReference type="PATRIC" id="fig|162209.4.peg.1951"/>
<evidence type="ECO:0000313" key="2">
    <source>
        <dbReference type="Proteomes" id="UP000061660"/>
    </source>
</evidence>
<protein>
    <submittedName>
        <fullName evidence="1">Uncharacterized protein</fullName>
    </submittedName>
</protein>
<dbReference type="AlphaFoldDB" id="A0A0U2VRU4"/>
<reference evidence="1 2" key="2">
    <citation type="journal article" date="2016" name="Genome Announc.">
        <title>Complete Genome Sequences of Two Interactive Moderate Thermophiles, Paenibacillus napthalenovorans 32O-Y and Paenibacillus sp. 32O-W.</title>
        <authorList>
            <person name="Butler R.R.III."/>
            <person name="Wang J."/>
            <person name="Stark B.C."/>
            <person name="Pombert J.F."/>
        </authorList>
    </citation>
    <scope>NUCLEOTIDE SEQUENCE [LARGE SCALE GENOMIC DNA]</scope>
    <source>
        <strain evidence="1 2">32O-Y</strain>
    </source>
</reference>